<dbReference type="PRINTS" id="PR00061">
    <property type="entry name" value="RIBOSOMALL19"/>
</dbReference>
<dbReference type="InterPro" id="IPR001857">
    <property type="entry name" value="Ribosomal_bL19"/>
</dbReference>
<evidence type="ECO:0000256" key="2">
    <source>
        <dbReference type="ARBA" id="ARBA00022980"/>
    </source>
</evidence>
<proteinExistence type="inferred from homology"/>
<evidence type="ECO:0000313" key="7">
    <source>
        <dbReference type="EMBL" id="GAA3982568.1"/>
    </source>
</evidence>
<dbReference type="InterPro" id="IPR018257">
    <property type="entry name" value="Ribosomal_bL19_CS"/>
</dbReference>
<dbReference type="RefSeq" id="WP_345125649.1">
    <property type="nucleotide sequence ID" value="NZ_BAABDI010000022.1"/>
</dbReference>
<dbReference type="InterPro" id="IPR008991">
    <property type="entry name" value="Translation_prot_SH3-like_sf"/>
</dbReference>
<dbReference type="PIRSF" id="PIRSF002191">
    <property type="entry name" value="Ribosomal_L19"/>
    <property type="match status" value="1"/>
</dbReference>
<evidence type="ECO:0000256" key="6">
    <source>
        <dbReference type="RuleBase" id="RU000559"/>
    </source>
</evidence>
<dbReference type="PROSITE" id="PS01015">
    <property type="entry name" value="RIBOSOMAL_L19"/>
    <property type="match status" value="1"/>
</dbReference>
<evidence type="ECO:0000313" key="8">
    <source>
        <dbReference type="Proteomes" id="UP001501556"/>
    </source>
</evidence>
<reference evidence="8" key="1">
    <citation type="journal article" date="2019" name="Int. J. Syst. Evol. Microbiol.">
        <title>The Global Catalogue of Microorganisms (GCM) 10K type strain sequencing project: providing services to taxonomists for standard genome sequencing and annotation.</title>
        <authorList>
            <consortium name="The Broad Institute Genomics Platform"/>
            <consortium name="The Broad Institute Genome Sequencing Center for Infectious Disease"/>
            <person name="Wu L."/>
            <person name="Ma J."/>
        </authorList>
    </citation>
    <scope>NUCLEOTIDE SEQUENCE [LARGE SCALE GENOMIC DNA]</scope>
    <source>
        <strain evidence="8">JCM 17217</strain>
    </source>
</reference>
<keyword evidence="8" id="KW-1185">Reference proteome</keyword>
<dbReference type="InterPro" id="IPR038657">
    <property type="entry name" value="Ribosomal_bL19_sf"/>
</dbReference>
<name>A0ABP7QK66_9BACT</name>
<comment type="similarity">
    <text evidence="1 5 6">Belongs to the bacterial ribosomal protein bL19 family.</text>
</comment>
<dbReference type="PANTHER" id="PTHR15680:SF9">
    <property type="entry name" value="LARGE RIBOSOMAL SUBUNIT PROTEIN BL19M"/>
    <property type="match status" value="1"/>
</dbReference>
<sequence>MSVLLDFIQAESQERRASFPLFAAGDTVNVHVKIREGNKERIQQFQGVVLQRRNPSSNGETFTVRKISNQIGTERIFPLLSPNIEKIEVVRRGKVRRARLFYLRGLSGKASRIKERRLNPVAKTKTTAA</sequence>
<keyword evidence="2 5" id="KW-0689">Ribosomal protein</keyword>
<accession>A0ABP7QK66</accession>
<evidence type="ECO:0000256" key="5">
    <source>
        <dbReference type="HAMAP-Rule" id="MF_00402"/>
    </source>
</evidence>
<dbReference type="GO" id="GO:0005840">
    <property type="term" value="C:ribosome"/>
    <property type="evidence" value="ECO:0007669"/>
    <property type="project" value="UniProtKB-KW"/>
</dbReference>
<comment type="caution">
    <text evidence="7">The sequence shown here is derived from an EMBL/GenBank/DDBJ whole genome shotgun (WGS) entry which is preliminary data.</text>
</comment>
<dbReference type="Pfam" id="PF01245">
    <property type="entry name" value="Ribosomal_L19"/>
    <property type="match status" value="1"/>
</dbReference>
<dbReference type="Gene3D" id="2.30.30.790">
    <property type="match status" value="1"/>
</dbReference>
<protein>
    <recommendedName>
        <fullName evidence="4 5">Large ribosomal subunit protein bL19</fullName>
    </recommendedName>
</protein>
<gene>
    <name evidence="5 7" type="primary">rplS</name>
    <name evidence="7" type="ORF">GCM10022407_29810</name>
</gene>
<keyword evidence="3 5" id="KW-0687">Ribonucleoprotein</keyword>
<evidence type="ECO:0000256" key="4">
    <source>
        <dbReference type="ARBA" id="ARBA00035171"/>
    </source>
</evidence>
<dbReference type="Proteomes" id="UP001501556">
    <property type="component" value="Unassembled WGS sequence"/>
</dbReference>
<dbReference type="PANTHER" id="PTHR15680">
    <property type="entry name" value="RIBOSOMAL PROTEIN L19"/>
    <property type="match status" value="1"/>
</dbReference>
<dbReference type="NCBIfam" id="TIGR01024">
    <property type="entry name" value="rplS_bact"/>
    <property type="match status" value="1"/>
</dbReference>
<dbReference type="HAMAP" id="MF_00402">
    <property type="entry name" value="Ribosomal_bL19"/>
    <property type="match status" value="1"/>
</dbReference>
<comment type="function">
    <text evidence="5 6">This protein is located at the 30S-50S ribosomal subunit interface and may play a role in the structure and function of the aminoacyl-tRNA binding site.</text>
</comment>
<dbReference type="EMBL" id="BAABDI010000022">
    <property type="protein sequence ID" value="GAA3982568.1"/>
    <property type="molecule type" value="Genomic_DNA"/>
</dbReference>
<evidence type="ECO:0000256" key="3">
    <source>
        <dbReference type="ARBA" id="ARBA00023274"/>
    </source>
</evidence>
<evidence type="ECO:0000256" key="1">
    <source>
        <dbReference type="ARBA" id="ARBA00005781"/>
    </source>
</evidence>
<organism evidence="7 8">
    <name type="scientific">Hymenobacter antarcticus</name>
    <dbReference type="NCBI Taxonomy" id="486270"/>
    <lineage>
        <taxon>Bacteria</taxon>
        <taxon>Pseudomonadati</taxon>
        <taxon>Bacteroidota</taxon>
        <taxon>Cytophagia</taxon>
        <taxon>Cytophagales</taxon>
        <taxon>Hymenobacteraceae</taxon>
        <taxon>Hymenobacter</taxon>
    </lineage>
</organism>
<dbReference type="SUPFAM" id="SSF50104">
    <property type="entry name" value="Translation proteins SH3-like domain"/>
    <property type="match status" value="1"/>
</dbReference>